<evidence type="ECO:0000313" key="2">
    <source>
        <dbReference type="Proteomes" id="UP000826212"/>
    </source>
</evidence>
<evidence type="ECO:0000313" key="1">
    <source>
        <dbReference type="EMBL" id="QZE13127.1"/>
    </source>
</evidence>
<keyword evidence="2" id="KW-1185">Reference proteome</keyword>
<dbReference type="Proteomes" id="UP000826212">
    <property type="component" value="Chromosome"/>
</dbReference>
<accession>A0AC61NLK7</accession>
<organism evidence="1 2">
    <name type="scientific">Halosquirtibacter laminarini</name>
    <dbReference type="NCBI Taxonomy" id="3374600"/>
    <lineage>
        <taxon>Bacteria</taxon>
        <taxon>Pseudomonadati</taxon>
        <taxon>Bacteroidota</taxon>
        <taxon>Bacteroidia</taxon>
        <taxon>Marinilabiliales</taxon>
        <taxon>Prolixibacteraceae</taxon>
        <taxon>Halosquirtibacter</taxon>
    </lineage>
</organism>
<sequence>MENIVVSIRKASCQDIPDILAIVKDAVKYMNANGNYQWSVNYPTKDVFLNDISLNELWVAVCGDVIAGVAAINMEHTPEYDTLVWEKRGEYWGIHRIAISKQFKGKRVAESFFQKAEDIARESGTNYIRIDTNILNKSAQRLFERLGYGYCGQVYFAKTETPFVCYDKLLED</sequence>
<protein>
    <submittedName>
        <fullName evidence="1">GNAT family N-acetyltransferase</fullName>
    </submittedName>
</protein>
<name>A0AC61NLK7_9BACT</name>
<reference evidence="1" key="1">
    <citation type="submission" date="2021-08" db="EMBL/GenBank/DDBJ databases">
        <title>Novel anaerobic bacterium isolated from sea squirt in East Sea, Republic of Korea.</title>
        <authorList>
            <person name="Nguyen T.H."/>
            <person name="Li Z."/>
            <person name="Lee Y.-J."/>
            <person name="Ko J."/>
            <person name="Kim S.-G."/>
        </authorList>
    </citation>
    <scope>NUCLEOTIDE SEQUENCE</scope>
    <source>
        <strain evidence="1">KCTC 25031</strain>
    </source>
</reference>
<gene>
    <name evidence="1" type="ORF">K4L44_11055</name>
</gene>
<proteinExistence type="predicted"/>
<dbReference type="EMBL" id="CP081303">
    <property type="protein sequence ID" value="QZE13127.1"/>
    <property type="molecule type" value="Genomic_DNA"/>
</dbReference>